<evidence type="ECO:0000313" key="3">
    <source>
        <dbReference type="Proteomes" id="UP000220828"/>
    </source>
</evidence>
<keyword evidence="1" id="KW-0808">Transferase</keyword>
<dbReference type="GO" id="GO:0016301">
    <property type="term" value="F:kinase activity"/>
    <property type="evidence" value="ECO:0007669"/>
    <property type="project" value="UniProtKB-KW"/>
</dbReference>
<evidence type="ECO:0000313" key="2">
    <source>
        <dbReference type="EMBL" id="PDS25031.1"/>
    </source>
</evidence>
<dbReference type="HAMAP" id="MF_01270">
    <property type="entry name" value="AnhMurNAc_kinase"/>
    <property type="match status" value="1"/>
</dbReference>
<dbReference type="OrthoDB" id="9763949at2"/>
<comment type="similarity">
    <text evidence="1">Belongs to the anhydro-N-acetylmuramic acid kinase family.</text>
</comment>
<comment type="caution">
    <text evidence="2">The sequence shown here is derived from an EMBL/GenBank/DDBJ whole genome shotgun (WGS) entry which is preliminary data.</text>
</comment>
<protein>
    <recommendedName>
        <fullName evidence="1">Anhydro-N-acetylmuramic acid kinase</fullName>
        <ecNumber evidence="1">2.7.1.170</ecNumber>
    </recommendedName>
    <alternativeName>
        <fullName evidence="1">AnhMurNAc kinase</fullName>
    </alternativeName>
</protein>
<dbReference type="GO" id="GO:0005524">
    <property type="term" value="F:ATP binding"/>
    <property type="evidence" value="ECO:0007669"/>
    <property type="project" value="UniProtKB-UniRule"/>
</dbReference>
<comment type="catalytic activity">
    <reaction evidence="1">
        <text>1,6-anhydro-N-acetyl-beta-muramate + ATP + H2O = N-acetyl-D-muramate 6-phosphate + ADP + H(+)</text>
        <dbReference type="Rhea" id="RHEA:24952"/>
        <dbReference type="ChEBI" id="CHEBI:15377"/>
        <dbReference type="ChEBI" id="CHEBI:15378"/>
        <dbReference type="ChEBI" id="CHEBI:30616"/>
        <dbReference type="ChEBI" id="CHEBI:58690"/>
        <dbReference type="ChEBI" id="CHEBI:58722"/>
        <dbReference type="ChEBI" id="CHEBI:456216"/>
        <dbReference type="EC" id="2.7.1.170"/>
    </reaction>
</comment>
<dbReference type="GO" id="GO:0016773">
    <property type="term" value="F:phosphotransferase activity, alcohol group as acceptor"/>
    <property type="evidence" value="ECO:0007669"/>
    <property type="project" value="UniProtKB-UniRule"/>
</dbReference>
<dbReference type="NCBIfam" id="NF007149">
    <property type="entry name" value="PRK09585.3-4"/>
    <property type="match status" value="1"/>
</dbReference>
<dbReference type="RefSeq" id="WP_097553886.1">
    <property type="nucleotide sequence ID" value="NZ_PCMW01000033.1"/>
</dbReference>
<comment type="pathway">
    <text evidence="1">Amino-sugar metabolism; 1,6-anhydro-N-acetylmuramate degradation.</text>
</comment>
<dbReference type="Proteomes" id="UP000220828">
    <property type="component" value="Unassembled WGS sequence"/>
</dbReference>
<keyword evidence="1" id="KW-0119">Carbohydrate metabolism</keyword>
<accession>A0A2H3KE36</accession>
<evidence type="ECO:0000256" key="1">
    <source>
        <dbReference type="HAMAP-Rule" id="MF_01270"/>
    </source>
</evidence>
<dbReference type="PANTHER" id="PTHR30605">
    <property type="entry name" value="ANHYDRO-N-ACETYLMURAMIC ACID KINASE"/>
    <property type="match status" value="1"/>
</dbReference>
<dbReference type="GO" id="GO:0009254">
    <property type="term" value="P:peptidoglycan turnover"/>
    <property type="evidence" value="ECO:0007669"/>
    <property type="project" value="UniProtKB-UniRule"/>
</dbReference>
<comment type="function">
    <text evidence="1">Catalyzes the specific phosphorylation of 1,6-anhydro-N-acetylmuramic acid (anhMurNAc) with the simultaneous cleavage of the 1,6-anhydro ring, generating MurNAc-6-P. Is required for the utilization of anhMurNAc either imported from the medium or derived from its own cell wall murein, and thus plays a role in cell wall recycling.</text>
</comment>
<comment type="pathway">
    <text evidence="1">Cell wall biogenesis; peptidoglycan recycling.</text>
</comment>
<keyword evidence="1 2" id="KW-0418">Kinase</keyword>
<dbReference type="GO" id="GO:0097175">
    <property type="term" value="P:1,6-anhydro-N-acetyl-beta-muramic acid catabolic process"/>
    <property type="evidence" value="ECO:0007669"/>
    <property type="project" value="UniProtKB-UniRule"/>
</dbReference>
<feature type="binding site" evidence="1">
    <location>
        <begin position="25"/>
        <end position="32"/>
    </location>
    <ligand>
        <name>ATP</name>
        <dbReference type="ChEBI" id="CHEBI:30616"/>
    </ligand>
</feature>
<dbReference type="SUPFAM" id="SSF53067">
    <property type="entry name" value="Actin-like ATPase domain"/>
    <property type="match status" value="1"/>
</dbReference>
<dbReference type="CDD" id="cd24050">
    <property type="entry name" value="ASKHA_NBD_ANMK"/>
    <property type="match status" value="1"/>
</dbReference>
<gene>
    <name evidence="1" type="primary">anmK</name>
    <name evidence="2" type="ORF">B0A77_06150</name>
</gene>
<organism evidence="2 3">
    <name type="scientific">Flavobacterium branchiophilum</name>
    <dbReference type="NCBI Taxonomy" id="55197"/>
    <lineage>
        <taxon>Bacteria</taxon>
        <taxon>Pseudomonadati</taxon>
        <taxon>Bacteroidota</taxon>
        <taxon>Flavobacteriia</taxon>
        <taxon>Flavobacteriales</taxon>
        <taxon>Flavobacteriaceae</taxon>
        <taxon>Flavobacterium</taxon>
    </lineage>
</organism>
<dbReference type="AlphaFoldDB" id="A0A2H3KE36"/>
<dbReference type="EC" id="2.7.1.170" evidence="1"/>
<name>A0A2H3KE36_9FLAO</name>
<dbReference type="UniPathway" id="UPA00544"/>
<sequence>MNKNILSLYEIAQKPIRTIIGLMSGTSLDGLDVALCEITGSGQNTKVTLIEFETLPYTEQTKEAIRKVFAKKQIDFPYLAILNEQIGLWHANLVLDCLKKWNRAPNTVDLIASHGQTVMHSPSHLHQIENSPNATLQIGDGDHIAVQTGIITLSDFRQKHVAAGGEGAPLAVYGDYFLFGTSTENRIMLNLGGIGNFTFLPQNQNPEQVFVTDTGTGNTLIDAWVKRCFPGLDFDQDAQLAQKGTVNILLLEALKNHPFFESPFPKSTGPELFNIQYVQEALSKSQTQQLAAEDVLATLTRFSAETAAEAIEYCINQQHDSNEKYTVYVSGGGMHNPLMMQHLASLLPSIAFQKTDDLGINGDAKEAILFAILANETLVGGTTNFGNKQGVPSVSMGKISFPD</sequence>
<keyword evidence="1" id="KW-0067">ATP-binding</keyword>
<reference evidence="2 3" key="1">
    <citation type="submission" date="2017-09" db="EMBL/GenBank/DDBJ databases">
        <title>Whole genomes of Flavobacteriaceae.</title>
        <authorList>
            <person name="Stine C."/>
            <person name="Li C."/>
            <person name="Tadesse D."/>
        </authorList>
    </citation>
    <scope>NUCLEOTIDE SEQUENCE [LARGE SCALE GENOMIC DNA]</scope>
    <source>
        <strain evidence="2 3">ATCC 35036</strain>
    </source>
</reference>
<dbReference type="EMBL" id="PCMW01000033">
    <property type="protein sequence ID" value="PDS25031.1"/>
    <property type="molecule type" value="Genomic_DNA"/>
</dbReference>
<dbReference type="UniPathway" id="UPA00343"/>
<proteinExistence type="inferred from homology"/>
<dbReference type="GO" id="GO:0006040">
    <property type="term" value="P:amino sugar metabolic process"/>
    <property type="evidence" value="ECO:0007669"/>
    <property type="project" value="InterPro"/>
</dbReference>
<dbReference type="InterPro" id="IPR043129">
    <property type="entry name" value="ATPase_NBD"/>
</dbReference>
<dbReference type="Pfam" id="PF03702">
    <property type="entry name" value="AnmK"/>
    <property type="match status" value="1"/>
</dbReference>
<dbReference type="Gene3D" id="3.30.420.40">
    <property type="match status" value="2"/>
</dbReference>
<dbReference type="PANTHER" id="PTHR30605:SF0">
    <property type="entry name" value="ANHYDRO-N-ACETYLMURAMIC ACID KINASE"/>
    <property type="match status" value="1"/>
</dbReference>
<keyword evidence="1" id="KW-0547">Nucleotide-binding</keyword>
<dbReference type="InterPro" id="IPR005338">
    <property type="entry name" value="Anhydro_N_Ac-Mur_kinase"/>
</dbReference>